<dbReference type="GO" id="GO:0005737">
    <property type="term" value="C:cytoplasm"/>
    <property type="evidence" value="ECO:0007669"/>
    <property type="project" value="InterPro"/>
</dbReference>
<evidence type="ECO:0000256" key="2">
    <source>
        <dbReference type="ARBA" id="ARBA00004651"/>
    </source>
</evidence>
<dbReference type="Pfam" id="PF04207">
    <property type="entry name" value="MtrD"/>
    <property type="match status" value="1"/>
</dbReference>
<dbReference type="OrthoDB" id="147994at2157"/>
<dbReference type="RefSeq" id="WP_048088854.1">
    <property type="nucleotide sequence ID" value="NZ_JMIY01000001.1"/>
</dbReference>
<dbReference type="NCBIfam" id="TIGR01112">
    <property type="entry name" value="mtrD"/>
    <property type="match status" value="1"/>
</dbReference>
<dbReference type="GO" id="GO:0032259">
    <property type="term" value="P:methylation"/>
    <property type="evidence" value="ECO:0007669"/>
    <property type="project" value="UniProtKB-KW"/>
</dbReference>
<evidence type="ECO:0000256" key="3">
    <source>
        <dbReference type="ARBA" id="ARBA00004839"/>
    </source>
</evidence>
<keyword evidence="8 19" id="KW-0554">One-carbon metabolism</keyword>
<accession>A0A062VAC8</accession>
<dbReference type="EC" id="7.2.1.4" evidence="18 19"/>
<keyword evidence="21" id="KW-1185">Reference proteome</keyword>
<feature type="transmembrane region" description="Helical" evidence="19">
    <location>
        <begin position="79"/>
        <end position="108"/>
    </location>
</feature>
<dbReference type="PIRSF" id="PIRSF016552">
    <property type="entry name" value="MtrD"/>
    <property type="match status" value="1"/>
</dbReference>
<dbReference type="HAMAP" id="MF_01097">
    <property type="entry name" value="MtrD"/>
    <property type="match status" value="1"/>
</dbReference>
<comment type="subcellular location">
    <subcellularLocation>
        <location evidence="2 19">Cell membrane</location>
        <topology evidence="2 19">Multi-pass membrane protein</topology>
    </subcellularLocation>
</comment>
<feature type="transmembrane region" description="Helical" evidence="19">
    <location>
        <begin position="12"/>
        <end position="31"/>
    </location>
</feature>
<organism evidence="20 21">
    <name type="scientific">Candidatus Methanoperedens nitratireducens</name>
    <dbReference type="NCBI Taxonomy" id="1392998"/>
    <lineage>
        <taxon>Archaea</taxon>
        <taxon>Methanobacteriati</taxon>
        <taxon>Methanobacteriota</taxon>
        <taxon>Stenosarchaea group</taxon>
        <taxon>Methanomicrobia</taxon>
        <taxon>Methanosarcinales</taxon>
        <taxon>ANME-2 cluster</taxon>
        <taxon>Candidatus Methanoperedentaceae</taxon>
        <taxon>Candidatus Methanoperedens</taxon>
    </lineage>
</organism>
<feature type="transmembrane region" description="Helical" evidence="19">
    <location>
        <begin position="43"/>
        <end position="67"/>
    </location>
</feature>
<evidence type="ECO:0000256" key="8">
    <source>
        <dbReference type="ARBA" id="ARBA00022563"/>
    </source>
</evidence>
<dbReference type="AlphaFoldDB" id="A0A062VAC8"/>
<evidence type="ECO:0000256" key="9">
    <source>
        <dbReference type="ARBA" id="ARBA00022603"/>
    </source>
</evidence>
<dbReference type="Proteomes" id="UP000027153">
    <property type="component" value="Unassembled WGS sequence"/>
</dbReference>
<evidence type="ECO:0000256" key="15">
    <source>
        <dbReference type="ARBA" id="ARBA00023136"/>
    </source>
</evidence>
<protein>
    <recommendedName>
        <fullName evidence="6 19">Tetrahydromethanopterin S-methyltransferase subunit D</fullName>
        <ecNumber evidence="18 19">7.2.1.4</ecNumber>
    </recommendedName>
    <alternativeName>
        <fullName evidence="16 19">N5-methyltetrahydromethanopterin--coenzyme M methyltransferase subunit D</fullName>
    </alternativeName>
</protein>
<evidence type="ECO:0000256" key="10">
    <source>
        <dbReference type="ARBA" id="ARBA00022679"/>
    </source>
</evidence>
<comment type="subunit">
    <text evidence="5 19">The complex is composed of 8 subunits; MtrA, MtrB, MtrC, MtrD, MtrE, MtrF, MtrG and MtrH.</text>
</comment>
<gene>
    <name evidence="19" type="primary">mtrD</name>
    <name evidence="20" type="ORF">ANME2D_00489</name>
</gene>
<evidence type="ECO:0000256" key="14">
    <source>
        <dbReference type="ARBA" id="ARBA00022994"/>
    </source>
</evidence>
<evidence type="ECO:0000313" key="21">
    <source>
        <dbReference type="Proteomes" id="UP000027153"/>
    </source>
</evidence>
<evidence type="ECO:0000256" key="1">
    <source>
        <dbReference type="ARBA" id="ARBA00002533"/>
    </source>
</evidence>
<keyword evidence="11 19" id="KW-0812">Transmembrane</keyword>
<evidence type="ECO:0000256" key="19">
    <source>
        <dbReference type="HAMAP-Rule" id="MF_01097"/>
    </source>
</evidence>
<evidence type="ECO:0000256" key="7">
    <source>
        <dbReference type="ARBA" id="ARBA00022475"/>
    </source>
</evidence>
<keyword evidence="10 19" id="KW-0808">Transferase</keyword>
<comment type="function">
    <text evidence="1 19">Part of a complex that catalyzes the formation of methyl-coenzyme M and tetrahydromethanopterin from coenzyme M and methyl-tetrahydromethanopterin. This is an energy-conserving, sodium-ion translocating step.</text>
</comment>
<dbReference type="InterPro" id="IPR005779">
    <property type="entry name" value="MeTrfase_D"/>
</dbReference>
<dbReference type="GO" id="GO:0012506">
    <property type="term" value="C:vesicle membrane"/>
    <property type="evidence" value="ECO:0007669"/>
    <property type="project" value="InterPro"/>
</dbReference>
<evidence type="ECO:0000256" key="11">
    <source>
        <dbReference type="ARBA" id="ARBA00022692"/>
    </source>
</evidence>
<comment type="similarity">
    <text evidence="4 19">Belongs to the MtrD family.</text>
</comment>
<evidence type="ECO:0000256" key="4">
    <source>
        <dbReference type="ARBA" id="ARBA00008822"/>
    </source>
</evidence>
<evidence type="ECO:0000313" key="20">
    <source>
        <dbReference type="EMBL" id="KCZ73423.1"/>
    </source>
</evidence>
<keyword evidence="14 19" id="KW-0484">Methanogenesis</keyword>
<keyword evidence="12 19" id="KW-1278">Translocase</keyword>
<evidence type="ECO:0000256" key="12">
    <source>
        <dbReference type="ARBA" id="ARBA00022967"/>
    </source>
</evidence>
<comment type="catalytic activity">
    <reaction evidence="17 19">
        <text>5-methyl-5,6,7,8-tetrahydromethanopterin + coenzyme M + 2 Na(+)(in) = 5,6,7,8-tetrahydromethanopterin + methyl-coenzyme M + 2 Na(+)(out)</text>
        <dbReference type="Rhea" id="RHEA:53492"/>
        <dbReference type="ChEBI" id="CHEBI:29101"/>
        <dbReference type="ChEBI" id="CHEBI:58103"/>
        <dbReference type="ChEBI" id="CHEBI:58116"/>
        <dbReference type="ChEBI" id="CHEBI:58286"/>
        <dbReference type="ChEBI" id="CHEBI:58319"/>
        <dbReference type="EC" id="7.2.1.4"/>
    </reaction>
</comment>
<comment type="pathway">
    <text evidence="3 19">One-carbon metabolism; methanogenesis from CO(2); methyl-coenzyme M from 5,10-methylene-5,6,7,8-tetrahydromethanopterin: step 2/2.</text>
</comment>
<dbReference type="GO" id="GO:0006730">
    <property type="term" value="P:one-carbon metabolic process"/>
    <property type="evidence" value="ECO:0007669"/>
    <property type="project" value="UniProtKB-UniRule"/>
</dbReference>
<feature type="transmembrane region" description="Helical" evidence="19">
    <location>
        <begin position="222"/>
        <end position="243"/>
    </location>
</feature>
<sequence length="244" mass="24517">MVEALLDPSTLTSILLIAISGTLICIAVHFVPVGGAPAAMAQATGIGTGTVELAAGSGLVGLITASYMNANVPDAPMALILGAGAMGSMIMISSAMFVGGLIYAYGVGVPFASAQIKRDPFTGTRQDIYMSKGTQGQGLPTICFVSGVIGAGLGGIGGALIYYVLYGIYEPLISPTSAAAVAGVFTVGVFYVNAVIPSYGVGGTIEGFHDPKFRRVLPKDTVTSFVVSLISGVVAVLIAGGMVT</sequence>
<proteinExistence type="inferred from homology"/>
<feature type="transmembrane region" description="Helical" evidence="19">
    <location>
        <begin position="177"/>
        <end position="201"/>
    </location>
</feature>
<keyword evidence="7 19" id="KW-1003">Cell membrane</keyword>
<reference evidence="20 21" key="1">
    <citation type="journal article" date="2013" name="Nature">
        <title>Anaerobic oxidation of methane coupled to nitrate reduction in a novel archaeal lineage.</title>
        <authorList>
            <person name="Haroon M.F."/>
            <person name="Hu S."/>
            <person name="Shi Y."/>
            <person name="Imelfort M."/>
            <person name="Keller J."/>
            <person name="Hugenholtz P."/>
            <person name="Yuan Z."/>
            <person name="Tyson G.W."/>
        </authorList>
    </citation>
    <scope>NUCLEOTIDE SEQUENCE [LARGE SCALE GENOMIC DNA]</scope>
    <source>
        <strain evidence="20 21">ANME-2d</strain>
    </source>
</reference>
<feature type="transmembrane region" description="Helical" evidence="19">
    <location>
        <begin position="139"/>
        <end position="165"/>
    </location>
</feature>
<keyword evidence="9 19" id="KW-0489">Methyltransferase</keyword>
<evidence type="ECO:0000256" key="13">
    <source>
        <dbReference type="ARBA" id="ARBA00022989"/>
    </source>
</evidence>
<evidence type="ECO:0000256" key="5">
    <source>
        <dbReference type="ARBA" id="ARBA00011616"/>
    </source>
</evidence>
<dbReference type="PATRIC" id="fig|1392998.3.peg.90"/>
<comment type="caution">
    <text evidence="20">The sequence shown here is derived from an EMBL/GenBank/DDBJ whole genome shotgun (WGS) entry which is preliminary data.</text>
</comment>
<keyword evidence="13 19" id="KW-1133">Transmembrane helix</keyword>
<evidence type="ECO:0000256" key="16">
    <source>
        <dbReference type="ARBA" id="ARBA00029820"/>
    </source>
</evidence>
<dbReference type="EMBL" id="JMIY01000001">
    <property type="protein sequence ID" value="KCZ73423.1"/>
    <property type="molecule type" value="Genomic_DNA"/>
</dbReference>
<dbReference type="UniPathway" id="UPA00640">
    <property type="reaction ID" value="UER00698"/>
</dbReference>
<evidence type="ECO:0000256" key="18">
    <source>
        <dbReference type="ARBA" id="ARBA00044970"/>
    </source>
</evidence>
<name>A0A062VAC8_9EURY</name>
<keyword evidence="15 19" id="KW-0472">Membrane</keyword>
<evidence type="ECO:0000256" key="17">
    <source>
        <dbReference type="ARBA" id="ARBA00044880"/>
    </source>
</evidence>
<dbReference type="GO" id="GO:0005886">
    <property type="term" value="C:plasma membrane"/>
    <property type="evidence" value="ECO:0007669"/>
    <property type="project" value="UniProtKB-SubCell"/>
</dbReference>
<dbReference type="GO" id="GO:0019386">
    <property type="term" value="P:methanogenesis, from carbon dioxide"/>
    <property type="evidence" value="ECO:0007669"/>
    <property type="project" value="UniProtKB-UniRule"/>
</dbReference>
<evidence type="ECO:0000256" key="6">
    <source>
        <dbReference type="ARBA" id="ARBA00015129"/>
    </source>
</evidence>
<dbReference type="GO" id="GO:0030269">
    <property type="term" value="F:tetrahydromethanopterin S-methyltransferase activity"/>
    <property type="evidence" value="ECO:0007669"/>
    <property type="project" value="UniProtKB-UniRule"/>
</dbReference>